<feature type="transmembrane region" description="Helical" evidence="1">
    <location>
        <begin position="31"/>
        <end position="49"/>
    </location>
</feature>
<keyword evidence="1" id="KW-0472">Membrane</keyword>
<reference evidence="2" key="1">
    <citation type="submission" date="2023-05" db="EMBL/GenBank/DDBJ databases">
        <title>Comparative genomics of Bacillaceae isolates and their secondary metabolite potential.</title>
        <authorList>
            <person name="Song L."/>
            <person name="Nielsen L.J."/>
            <person name="Mohite O."/>
            <person name="Xu X."/>
            <person name="Weber T."/>
            <person name="Kovacs A.T."/>
        </authorList>
    </citation>
    <scope>NUCLEOTIDE SEQUENCE</scope>
    <source>
        <strain evidence="2">XLM17</strain>
    </source>
</reference>
<sequence>MNQVKWPLLIYAILAAASIIGIGIAISAKSIFGAIVSILAVVIVMGLGFKTKRRMRENGEI</sequence>
<dbReference type="AlphaFoldDB" id="A0AA95SII3"/>
<keyword evidence="1" id="KW-0812">Transmembrane</keyword>
<evidence type="ECO:0000313" key="3">
    <source>
        <dbReference type="Proteomes" id="UP001178288"/>
    </source>
</evidence>
<dbReference type="EMBL" id="CP126114">
    <property type="protein sequence ID" value="WHY87941.1"/>
    <property type="molecule type" value="Genomic_DNA"/>
</dbReference>
<name>A0AA95SII3_9BACI</name>
<keyword evidence="1" id="KW-1133">Transmembrane helix</keyword>
<accession>A0AA95SII3</accession>
<organism evidence="2 3">
    <name type="scientific">Neobacillus novalis</name>
    <dbReference type="NCBI Taxonomy" id="220687"/>
    <lineage>
        <taxon>Bacteria</taxon>
        <taxon>Bacillati</taxon>
        <taxon>Bacillota</taxon>
        <taxon>Bacilli</taxon>
        <taxon>Bacillales</taxon>
        <taxon>Bacillaceae</taxon>
        <taxon>Neobacillus</taxon>
    </lineage>
</organism>
<gene>
    <name evidence="2" type="ORF">QNH39_08930</name>
</gene>
<protein>
    <submittedName>
        <fullName evidence="2">YlaF family protein</fullName>
    </submittedName>
</protein>
<evidence type="ECO:0000313" key="2">
    <source>
        <dbReference type="EMBL" id="WHY87941.1"/>
    </source>
</evidence>
<proteinExistence type="predicted"/>
<dbReference type="KEGG" id="nnv:QNH39_08930"/>
<dbReference type="Pfam" id="PF17259">
    <property type="entry name" value="DUF5325"/>
    <property type="match status" value="1"/>
</dbReference>
<feature type="transmembrane region" description="Helical" evidence="1">
    <location>
        <begin position="7"/>
        <end position="25"/>
    </location>
</feature>
<dbReference type="InterPro" id="IPR035211">
    <property type="entry name" value="DUF5325"/>
</dbReference>
<dbReference type="RefSeq" id="WP_066084940.1">
    <property type="nucleotide sequence ID" value="NZ_CP126114.1"/>
</dbReference>
<evidence type="ECO:0000256" key="1">
    <source>
        <dbReference type="SAM" id="Phobius"/>
    </source>
</evidence>
<dbReference type="Proteomes" id="UP001178288">
    <property type="component" value="Chromosome"/>
</dbReference>
<keyword evidence="3" id="KW-1185">Reference proteome</keyword>